<dbReference type="EMBL" id="JACGCX010000003">
    <property type="protein sequence ID" value="MBA6097044.1"/>
    <property type="molecule type" value="Genomic_DNA"/>
</dbReference>
<evidence type="ECO:0000313" key="1">
    <source>
        <dbReference type="EMBL" id="MBA6097044.1"/>
    </source>
</evidence>
<accession>A0A7W2KER9</accession>
<evidence type="ECO:0000313" key="2">
    <source>
        <dbReference type="Proteomes" id="UP000545074"/>
    </source>
</evidence>
<protein>
    <submittedName>
        <fullName evidence="1">Uncharacterized protein</fullName>
    </submittedName>
</protein>
<reference evidence="1 2" key="1">
    <citation type="submission" date="2020-07" db="EMBL/GenBank/DDBJ databases">
        <title>Diversity of carbapenemase encoding genes among Pseudomonas putida group clinical isolates in a tertiary Brazilian hospital.</title>
        <authorList>
            <person name="Alberto-Lei F."/>
            <person name="Nodari C.S."/>
            <person name="Streling A.P."/>
            <person name="Paulino J.T."/>
            <person name="Bessa-Neto F.O."/>
            <person name="Cayo R."/>
            <person name="Gales A.C."/>
        </authorList>
    </citation>
    <scope>NUCLEOTIDE SEQUENCE [LARGE SCALE GENOMIC DNA]</scope>
    <source>
        <strain evidence="1 2">12815</strain>
    </source>
</reference>
<organism evidence="1 2">
    <name type="scientific">Pseudomonas juntendi</name>
    <dbReference type="NCBI Taxonomy" id="2666183"/>
    <lineage>
        <taxon>Bacteria</taxon>
        <taxon>Pseudomonadati</taxon>
        <taxon>Pseudomonadota</taxon>
        <taxon>Gammaproteobacteria</taxon>
        <taxon>Pseudomonadales</taxon>
        <taxon>Pseudomonadaceae</taxon>
        <taxon>Pseudomonas</taxon>
    </lineage>
</organism>
<dbReference type="RefSeq" id="WP_182389201.1">
    <property type="nucleotide sequence ID" value="NZ_JACGCX010000003.1"/>
</dbReference>
<sequence>MPPSNTKKSSTRNYSYTCVNCNTPYTGRREQADKSKRFCKDSCRKAKSRGADKAVKRQSRIDEQFTRFCKSSFGQWIVRECIKANTVCIMMDHTTASLFELEQFHNRYYKCYGFNPDERKSVYHRCHIQARKGVDGSVGALHPLNLFIGLSLLNQQAGNKFISADAGLSIPAHKLLKKWQVGVGDTIKQVAKKVHALLGEVLTSYLAESRALKLDTLHALAQRIYNRQQKGTSEQELEERYTLTQLEQLSLEQLELMDAYQRGKDSYTKFKSDKHTRVALCVYADELERMATASPSQRHRDNCTFMLDLVRVLGIYIAQGECPVDGGHRSFLPQKGVRWQPLTYLNWQQPWGKPNKQLVDADHRLLIESITEHCYHALSGADIPKGLLRARLQKRLDVATLAPTVLVPDEQRFKKLGTWSDYIAVLYADTEQVWQPLLALDLCTAEQIEATRTGLLDCLDSAIERGRRDHLAQPRFKRIHRGRYYDQWGFKGYPSHLQFPPVVAEPSPLAA</sequence>
<comment type="caution">
    <text evidence="1">The sequence shown here is derived from an EMBL/GenBank/DDBJ whole genome shotgun (WGS) entry which is preliminary data.</text>
</comment>
<dbReference type="AlphaFoldDB" id="A0A7W2KER9"/>
<proteinExistence type="predicted"/>
<gene>
    <name evidence="1" type="ORF">H4C80_07875</name>
</gene>
<dbReference type="Proteomes" id="UP000545074">
    <property type="component" value="Unassembled WGS sequence"/>
</dbReference>
<name>A0A7W2KER9_9PSED</name>